<dbReference type="Proteomes" id="UP001651880">
    <property type="component" value="Unassembled WGS sequence"/>
</dbReference>
<feature type="domain" description="SLH" evidence="3">
    <location>
        <begin position="65"/>
        <end position="128"/>
    </location>
</feature>
<evidence type="ECO:0000259" key="3">
    <source>
        <dbReference type="PROSITE" id="PS51272"/>
    </source>
</evidence>
<reference evidence="4 5" key="1">
    <citation type="submission" date="2021-10" db="EMBL/GenBank/DDBJ databases">
        <title>Lutispora strain m25 sp. nov., a thermophilic, non-spore-forming bacterium isolated from a lab-scale methanogenic bioreactor digesting anaerobic sludge.</title>
        <authorList>
            <person name="El Houari A."/>
            <person name="Mcdonald J."/>
        </authorList>
    </citation>
    <scope>NUCLEOTIDE SEQUENCE [LARGE SCALE GENOMIC DNA]</scope>
    <source>
        <strain evidence="5">m25</strain>
    </source>
</reference>
<dbReference type="RefSeq" id="WP_255225677.1">
    <property type="nucleotide sequence ID" value="NZ_JAJEKE010000001.1"/>
</dbReference>
<feature type="signal peptide" evidence="2">
    <location>
        <begin position="1"/>
        <end position="26"/>
    </location>
</feature>
<gene>
    <name evidence="4" type="ORF">LJD61_01255</name>
</gene>
<comment type="caution">
    <text evidence="4">The sequence shown here is derived from an EMBL/GenBank/DDBJ whole genome shotgun (WGS) entry which is preliminary data.</text>
</comment>
<sequence length="692" mass="78154">MKNMKITALCLSAAIAISAVTTPVLAYADNDKAKLEVKGKMTINMGKTSKSKNSKLNPGNLNFKFCDSKDYMENMAWAMKAIEKLGAKGIISGYSDKSYKPQNKVTNMEALTLILKLTGREDESEKNNKVHPIFNQYQSNWNLQWGWGYLFVAVDKGILLPEEIKGFNPNQPIKRHELAKYLIRAIGKSKDAEEYMNSKLDFKDADAVPKASRGYVYLINDLGIMTGNENRQFKPNEPLTRAEIAVLIDKAGDYLDDYEDNQNEAKVVFKAYDDTNNKLTAIYNGKTVYYKTIDNVIVYKDNEYTDIYDLSEGDVLDIVLGSDKQVIFIEVIGYTDDEDDDDEDREYIDFTDVSYSKLPASIQRYIDTSRATKGYKAYKYNDAIYLAAFMGRKNTGGYSIEIEDIQRYKLNGKYIVEAVVKETEPDKDSFVTQALTYPYTVVKFDSFDNISKVNFVDENGNVLSQKSIEALKDEATTASGIFSKADDAYIYIKAGTNSVLTKYEMAEDIQVYINNKEKSLDDLKSGMKVKLTILNDLVTKISADYEVKDAEGTIQLVDTAKKQIRIKYENRFTTYSIEEDAEVTLDGEASELSKLEFGMKVNLELLNSKVVRIDAVNFEETFEGKIKNIEIANKKVKSITLLVDKSQMKFDITADTSFDMLDSDAEPTDLAINSEVKINLLNGKAIEVIELK</sequence>
<keyword evidence="2" id="KW-0732">Signal</keyword>
<feature type="chain" id="PRO_5046702850" evidence="2">
    <location>
        <begin position="27"/>
        <end position="692"/>
    </location>
</feature>
<dbReference type="Pfam" id="PF14343">
    <property type="entry name" value="PrcB_C"/>
    <property type="match status" value="1"/>
</dbReference>
<protein>
    <submittedName>
        <fullName evidence="4">S-layer homology domain-containing protein</fullName>
    </submittedName>
</protein>
<dbReference type="PROSITE" id="PS51272">
    <property type="entry name" value="SLH"/>
    <property type="match status" value="2"/>
</dbReference>
<dbReference type="InterPro" id="IPR025748">
    <property type="entry name" value="PrcB_C_dom"/>
</dbReference>
<dbReference type="EMBL" id="JAJEKE010000001">
    <property type="protein sequence ID" value="MCQ1528180.1"/>
    <property type="molecule type" value="Genomic_DNA"/>
</dbReference>
<keyword evidence="5" id="KW-1185">Reference proteome</keyword>
<dbReference type="InterPro" id="IPR001119">
    <property type="entry name" value="SLH_dom"/>
</dbReference>
<dbReference type="Pfam" id="PF00395">
    <property type="entry name" value="SLH"/>
    <property type="match status" value="2"/>
</dbReference>
<accession>A0ABT1NA96</accession>
<evidence type="ECO:0000313" key="4">
    <source>
        <dbReference type="EMBL" id="MCQ1528180.1"/>
    </source>
</evidence>
<evidence type="ECO:0000256" key="1">
    <source>
        <dbReference type="ARBA" id="ARBA00022737"/>
    </source>
</evidence>
<evidence type="ECO:0000256" key="2">
    <source>
        <dbReference type="SAM" id="SignalP"/>
    </source>
</evidence>
<evidence type="ECO:0000313" key="5">
    <source>
        <dbReference type="Proteomes" id="UP001651880"/>
    </source>
</evidence>
<organism evidence="4 5">
    <name type="scientific">Lutispora saccharofermentans</name>
    <dbReference type="NCBI Taxonomy" id="3024236"/>
    <lineage>
        <taxon>Bacteria</taxon>
        <taxon>Bacillati</taxon>
        <taxon>Bacillota</taxon>
        <taxon>Clostridia</taxon>
        <taxon>Lutisporales</taxon>
        <taxon>Lutisporaceae</taxon>
        <taxon>Lutispora</taxon>
    </lineage>
</organism>
<keyword evidence="1" id="KW-0677">Repeat</keyword>
<name>A0ABT1NA96_9FIRM</name>
<proteinExistence type="predicted"/>
<feature type="domain" description="SLH" evidence="3">
    <location>
        <begin position="199"/>
        <end position="262"/>
    </location>
</feature>